<accession>W6TFW9</accession>
<name>W6TFW9_9SPIR</name>
<dbReference type="AlphaFoldDB" id="W6TFW9"/>
<reference evidence="1 2" key="1">
    <citation type="submission" date="2013-12" db="EMBL/GenBank/DDBJ databases">
        <title>Comparative genomics of relapsing fever spirochetes.</title>
        <authorList>
            <person name="Schwan T.G."/>
            <person name="Raffel S.J."/>
            <person name="Porcella S.F."/>
        </authorList>
    </citation>
    <scope>NUCLEOTIDE SEQUENCE [LARGE SCALE GENOMIC DNA]</scope>
    <source>
        <strain evidence="1 2">CR2A</strain>
    </source>
</reference>
<protein>
    <submittedName>
        <fullName evidence="1">L-lactate permease</fullName>
    </submittedName>
</protein>
<organism evidence="1 2">
    <name type="scientific">Borrelia duttonii CR2A</name>
    <dbReference type="NCBI Taxonomy" id="1432657"/>
    <lineage>
        <taxon>Bacteria</taxon>
        <taxon>Pseudomonadati</taxon>
        <taxon>Spirochaetota</taxon>
        <taxon>Spirochaetia</taxon>
        <taxon>Spirochaetales</taxon>
        <taxon>Borreliaceae</taxon>
        <taxon>Borrelia</taxon>
    </lineage>
</organism>
<evidence type="ECO:0000313" key="1">
    <source>
        <dbReference type="EMBL" id="ETZ17240.1"/>
    </source>
</evidence>
<comment type="caution">
    <text evidence="1">The sequence shown here is derived from an EMBL/GenBank/DDBJ whole genome shotgun (WGS) entry which is preliminary data.</text>
</comment>
<feature type="non-terminal residue" evidence="1">
    <location>
        <position position="1"/>
    </location>
</feature>
<sequence length="61" mass="6758">IKSLKGGMFILTLLSGASIAISQVYSFKNPRTRTSCNNWKHTGNGNNNNLCKIFDKEIKLA</sequence>
<gene>
    <name evidence="1" type="ORF">BDCR2A_01838</name>
</gene>
<dbReference type="EMBL" id="AZIT01000079">
    <property type="protein sequence ID" value="ETZ17240.1"/>
    <property type="molecule type" value="Genomic_DNA"/>
</dbReference>
<evidence type="ECO:0000313" key="2">
    <source>
        <dbReference type="Proteomes" id="UP000019148"/>
    </source>
</evidence>
<dbReference type="Proteomes" id="UP000019148">
    <property type="component" value="Unassembled WGS sequence"/>
</dbReference>
<proteinExistence type="predicted"/>